<gene>
    <name evidence="2" type="ORF">F4V43_14950</name>
</gene>
<dbReference type="AlphaFoldDB" id="A0A5J5FZ43"/>
<feature type="signal peptide" evidence="1">
    <location>
        <begin position="1"/>
        <end position="23"/>
    </location>
</feature>
<protein>
    <recommendedName>
        <fullName evidence="4">Lipoprotein</fullName>
    </recommendedName>
</protein>
<sequence>MMKQATMLISGLIILLISGCSTTPSNDTKTGEKFTALRQSELSLLQDQMHHADSFSSAQSIDDYQIRAEIGLDQENNDLRIVYNVIVDHPKVAMDDVVVSFLLEDKMNVKLITNDVFFTNLNGDVKTLSDLSPDGELKGTTAFRAFIIDPKAIDQEFLNLYQRIYVHIAWNNSEGVKESQFIAVTGETSKELVDFLTESMKPHAIAPSPAVKSAL</sequence>
<keyword evidence="3" id="KW-1185">Reference proteome</keyword>
<dbReference type="PROSITE" id="PS51257">
    <property type="entry name" value="PROKAR_LIPOPROTEIN"/>
    <property type="match status" value="1"/>
</dbReference>
<dbReference type="Proteomes" id="UP000367750">
    <property type="component" value="Unassembled WGS sequence"/>
</dbReference>
<evidence type="ECO:0000256" key="1">
    <source>
        <dbReference type="SAM" id="SignalP"/>
    </source>
</evidence>
<reference evidence="2 3" key="1">
    <citation type="submission" date="2019-09" db="EMBL/GenBank/DDBJ databases">
        <title>Bacillus ochoae sp. nov., Paenibacillus whitsoniae sp. nov., Paenibacillus spiritus sp. nov. Isolated from the Mars Exploration Rover during spacecraft assembly.</title>
        <authorList>
            <person name="Seuylemezian A."/>
            <person name="Vaishampayan P."/>
        </authorList>
    </citation>
    <scope>NUCLEOTIDE SEQUENCE [LARGE SCALE GENOMIC DNA]</scope>
    <source>
        <strain evidence="2 3">MER_111</strain>
    </source>
</reference>
<evidence type="ECO:0000313" key="3">
    <source>
        <dbReference type="Proteomes" id="UP000367750"/>
    </source>
</evidence>
<keyword evidence="1" id="KW-0732">Signal</keyword>
<evidence type="ECO:0000313" key="2">
    <source>
        <dbReference type="EMBL" id="KAA8999630.1"/>
    </source>
</evidence>
<comment type="caution">
    <text evidence="2">The sequence shown here is derived from an EMBL/GenBank/DDBJ whole genome shotgun (WGS) entry which is preliminary data.</text>
</comment>
<proteinExistence type="predicted"/>
<feature type="chain" id="PRO_5038929231" description="Lipoprotein" evidence="1">
    <location>
        <begin position="24"/>
        <end position="215"/>
    </location>
</feature>
<organism evidence="2 3">
    <name type="scientific">Paenibacillus spiritus</name>
    <dbReference type="NCBI Taxonomy" id="2496557"/>
    <lineage>
        <taxon>Bacteria</taxon>
        <taxon>Bacillati</taxon>
        <taxon>Bacillota</taxon>
        <taxon>Bacilli</taxon>
        <taxon>Bacillales</taxon>
        <taxon>Paenibacillaceae</taxon>
        <taxon>Paenibacillus</taxon>
    </lineage>
</organism>
<name>A0A5J5FZ43_9BACL</name>
<dbReference type="RefSeq" id="WP_150459062.1">
    <property type="nucleotide sequence ID" value="NZ_VYKK01000022.1"/>
</dbReference>
<evidence type="ECO:0008006" key="4">
    <source>
        <dbReference type="Google" id="ProtNLM"/>
    </source>
</evidence>
<accession>A0A5J5FZ43</accession>
<dbReference type="EMBL" id="VYKK01000022">
    <property type="protein sequence ID" value="KAA8999630.1"/>
    <property type="molecule type" value="Genomic_DNA"/>
</dbReference>